<gene>
    <name evidence="2" type="ORF">F2P81_011132</name>
</gene>
<protein>
    <submittedName>
        <fullName evidence="2">Uncharacterized protein</fullName>
    </submittedName>
</protein>
<dbReference type="Proteomes" id="UP000438429">
    <property type="component" value="Unassembled WGS sequence"/>
</dbReference>
<evidence type="ECO:0000313" key="3">
    <source>
        <dbReference type="Proteomes" id="UP000438429"/>
    </source>
</evidence>
<dbReference type="AlphaFoldDB" id="A0A6A4SVB6"/>
<evidence type="ECO:0000256" key="1">
    <source>
        <dbReference type="SAM" id="MobiDB-lite"/>
    </source>
</evidence>
<accession>A0A6A4SVB6</accession>
<organism evidence="2 3">
    <name type="scientific">Scophthalmus maximus</name>
    <name type="common">Turbot</name>
    <name type="synonym">Psetta maxima</name>
    <dbReference type="NCBI Taxonomy" id="52904"/>
    <lineage>
        <taxon>Eukaryota</taxon>
        <taxon>Metazoa</taxon>
        <taxon>Chordata</taxon>
        <taxon>Craniata</taxon>
        <taxon>Vertebrata</taxon>
        <taxon>Euteleostomi</taxon>
        <taxon>Actinopterygii</taxon>
        <taxon>Neopterygii</taxon>
        <taxon>Teleostei</taxon>
        <taxon>Neoteleostei</taxon>
        <taxon>Acanthomorphata</taxon>
        <taxon>Carangaria</taxon>
        <taxon>Pleuronectiformes</taxon>
        <taxon>Pleuronectoidei</taxon>
        <taxon>Scophthalmidae</taxon>
        <taxon>Scophthalmus</taxon>
    </lineage>
</organism>
<dbReference type="EMBL" id="VEVO01000010">
    <property type="protein sequence ID" value="KAF0035820.1"/>
    <property type="molecule type" value="Genomic_DNA"/>
</dbReference>
<evidence type="ECO:0000313" key="2">
    <source>
        <dbReference type="EMBL" id="KAF0035820.1"/>
    </source>
</evidence>
<sequence length="179" mass="19611">MTDVVPTAGGDTNPPGGQTDRGYELIGSRHDDSTCSKQPAAAARGHFLINEKEEKKNLYFATTGKDELTMYSCVSQSESKSALALFSTKPHRNIGPRRHRASAARSFSHVTNINTVLLVILRKQPNKLHDDCRLYASIRTCPASPMASFKEVEAGGSVCVLGVISEDFTRPRFAVDEKR</sequence>
<comment type="caution">
    <text evidence="2">The sequence shown here is derived from an EMBL/GenBank/DDBJ whole genome shotgun (WGS) entry which is preliminary data.</text>
</comment>
<feature type="region of interest" description="Disordered" evidence="1">
    <location>
        <begin position="1"/>
        <end position="22"/>
    </location>
</feature>
<reference evidence="2 3" key="1">
    <citation type="submission" date="2019-06" db="EMBL/GenBank/DDBJ databases">
        <title>Draft genomes of female and male turbot (Scophthalmus maximus).</title>
        <authorList>
            <person name="Xu H."/>
            <person name="Xu X.-W."/>
            <person name="Shao C."/>
            <person name="Chen S."/>
        </authorList>
    </citation>
    <scope>NUCLEOTIDE SEQUENCE [LARGE SCALE GENOMIC DNA]</scope>
    <source>
        <strain evidence="2">Ysfricsl-2016a</strain>
        <tissue evidence="2">Blood</tissue>
    </source>
</reference>
<name>A0A6A4SVB6_SCOMX</name>
<proteinExistence type="predicted"/>